<evidence type="ECO:0000313" key="1">
    <source>
        <dbReference type="EMBL" id="QDL07681.1"/>
    </source>
</evidence>
<keyword evidence="2" id="KW-1185">Reference proteome</keyword>
<protein>
    <submittedName>
        <fullName evidence="1">Uncharacterized protein</fullName>
    </submittedName>
</protein>
<sequence>MDDERGSGRFCLEVLRLANLYFTNKVSVWDSSFAVKGSALSGNLQTSSSQPTNKQISLSSALELKQPGILFCAWQRIQQNFAAIPVLFTNNFGISALVAEFFQKRVQTPLSDMSNMGLISI</sequence>
<organism evidence="1 2">
    <name type="scientific">Brasilonema sennae CENA114</name>
    <dbReference type="NCBI Taxonomy" id="415709"/>
    <lineage>
        <taxon>Bacteria</taxon>
        <taxon>Bacillati</taxon>
        <taxon>Cyanobacteriota</taxon>
        <taxon>Cyanophyceae</taxon>
        <taxon>Nostocales</taxon>
        <taxon>Scytonemataceae</taxon>
        <taxon>Brasilonema</taxon>
        <taxon>Bromeliae group (in: Brasilonema)</taxon>
    </lineage>
</organism>
<evidence type="ECO:0000313" key="2">
    <source>
        <dbReference type="Proteomes" id="UP000503129"/>
    </source>
</evidence>
<accession>A0A856MDA2</accession>
<dbReference type="KEGG" id="bsen:DP114_07020"/>
<reference evidence="1 2" key="1">
    <citation type="submission" date="2018-06" db="EMBL/GenBank/DDBJ databases">
        <title>Comparative genomics of Brasilonema spp. strains.</title>
        <authorList>
            <person name="Alvarenga D.O."/>
            <person name="Fiore M.F."/>
            <person name="Varani A.M."/>
        </authorList>
    </citation>
    <scope>NUCLEOTIDE SEQUENCE [LARGE SCALE GENOMIC DNA]</scope>
    <source>
        <strain evidence="1 2">CENA114</strain>
    </source>
</reference>
<name>A0A856MDA2_9CYAN</name>
<dbReference type="EMBL" id="CP030118">
    <property type="protein sequence ID" value="QDL07681.1"/>
    <property type="molecule type" value="Genomic_DNA"/>
</dbReference>
<gene>
    <name evidence="1" type="ORF">DP114_07020</name>
</gene>
<dbReference type="Proteomes" id="UP000503129">
    <property type="component" value="Chromosome"/>
</dbReference>
<dbReference type="AlphaFoldDB" id="A0A856MDA2"/>
<proteinExistence type="predicted"/>